<feature type="region of interest" description="Disordered" evidence="1">
    <location>
        <begin position="112"/>
        <end position="135"/>
    </location>
</feature>
<dbReference type="AlphaFoldDB" id="A0A0N0DEM9"/>
<evidence type="ECO:0000313" key="3">
    <source>
        <dbReference type="Proteomes" id="UP000037904"/>
    </source>
</evidence>
<feature type="compositionally biased region" description="Basic and acidic residues" evidence="1">
    <location>
        <begin position="112"/>
        <end position="128"/>
    </location>
</feature>
<dbReference type="EMBL" id="JXCE01000098">
    <property type="protein sequence ID" value="KPA41391.1"/>
    <property type="molecule type" value="Genomic_DNA"/>
</dbReference>
<keyword evidence="3" id="KW-1185">Reference proteome</keyword>
<organism evidence="2 3">
    <name type="scientific">Fusarium langsethiae</name>
    <dbReference type="NCBI Taxonomy" id="179993"/>
    <lineage>
        <taxon>Eukaryota</taxon>
        <taxon>Fungi</taxon>
        <taxon>Dikarya</taxon>
        <taxon>Ascomycota</taxon>
        <taxon>Pezizomycotina</taxon>
        <taxon>Sordariomycetes</taxon>
        <taxon>Hypocreomycetidae</taxon>
        <taxon>Hypocreales</taxon>
        <taxon>Nectriaceae</taxon>
        <taxon>Fusarium</taxon>
    </lineage>
</organism>
<evidence type="ECO:0000256" key="1">
    <source>
        <dbReference type="SAM" id="MobiDB-lite"/>
    </source>
</evidence>
<accession>A0A0N0DEM9</accession>
<evidence type="ECO:0000313" key="2">
    <source>
        <dbReference type="EMBL" id="KPA41391.1"/>
    </source>
</evidence>
<protein>
    <submittedName>
        <fullName evidence="2">Uncharacterized protein</fullName>
    </submittedName>
</protein>
<dbReference type="Proteomes" id="UP000037904">
    <property type="component" value="Unassembled WGS sequence"/>
</dbReference>
<reference evidence="2 3" key="1">
    <citation type="submission" date="2015-04" db="EMBL/GenBank/DDBJ databases">
        <title>The draft genome sequence of Fusarium langsethiae, a T-2/HT-2 mycotoxin producer.</title>
        <authorList>
            <person name="Lysoe E."/>
            <person name="Divon H.H."/>
            <person name="Terzi V."/>
            <person name="Orru L."/>
            <person name="Lamontanara A."/>
            <person name="Kolseth A.-K."/>
            <person name="Frandsen R.J."/>
            <person name="Nielsen K."/>
            <person name="Thrane U."/>
        </authorList>
    </citation>
    <scope>NUCLEOTIDE SEQUENCE [LARGE SCALE GENOMIC DNA]</scope>
    <source>
        <strain evidence="2 3">Fl201059</strain>
    </source>
</reference>
<name>A0A0N0DEM9_FUSLA</name>
<comment type="caution">
    <text evidence="2">The sequence shown here is derived from an EMBL/GenBank/DDBJ whole genome shotgun (WGS) entry which is preliminary data.</text>
</comment>
<proteinExistence type="predicted"/>
<gene>
    <name evidence="2" type="ORF">FLAG1_05711</name>
</gene>
<sequence length="135" mass="16121">MYRQLSRFVETERPECELSQWIFRLWIKPDYSVPPGKSPDRVGTWKKLEEDAYKDLLTGVRINKYPVFVRKIRVRRWWSELGELEKRTETSRDEAGLSAEQLDMLDELFARRTDEDKEQDAKSKEALDMAKMAMM</sequence>